<dbReference type="Gene3D" id="2.20.25.110">
    <property type="entry name" value="S-adenosyl-L-methionine-dependent methyltransferases"/>
    <property type="match status" value="1"/>
</dbReference>
<evidence type="ECO:0000313" key="5">
    <source>
        <dbReference type="Proteomes" id="UP001595880"/>
    </source>
</evidence>
<dbReference type="SUPFAM" id="SSF53335">
    <property type="entry name" value="S-adenosyl-L-methionine-dependent methyltransferases"/>
    <property type="match status" value="1"/>
</dbReference>
<evidence type="ECO:0000256" key="1">
    <source>
        <dbReference type="ARBA" id="ARBA00022603"/>
    </source>
</evidence>
<dbReference type="CDD" id="cd02440">
    <property type="entry name" value="AdoMet_MTases"/>
    <property type="match status" value="1"/>
</dbReference>
<dbReference type="Pfam" id="PF13649">
    <property type="entry name" value="Methyltransf_25"/>
    <property type="match status" value="1"/>
</dbReference>
<dbReference type="PANTHER" id="PTHR43861:SF1">
    <property type="entry name" value="TRANS-ACONITATE 2-METHYLTRANSFERASE"/>
    <property type="match status" value="1"/>
</dbReference>
<evidence type="ECO:0000313" key="4">
    <source>
        <dbReference type="EMBL" id="MFC4388434.1"/>
    </source>
</evidence>
<protein>
    <submittedName>
        <fullName evidence="4">Class I SAM-dependent DNA methyltransferase</fullName>
    </submittedName>
</protein>
<dbReference type="PANTHER" id="PTHR43861">
    <property type="entry name" value="TRANS-ACONITATE 2-METHYLTRANSFERASE-RELATED"/>
    <property type="match status" value="1"/>
</dbReference>
<dbReference type="RefSeq" id="WP_390199437.1">
    <property type="nucleotide sequence ID" value="NZ_JBHSDV010000003.1"/>
</dbReference>
<reference evidence="5" key="1">
    <citation type="journal article" date="2019" name="Int. J. Syst. Evol. Microbiol.">
        <title>The Global Catalogue of Microorganisms (GCM) 10K type strain sequencing project: providing services to taxonomists for standard genome sequencing and annotation.</title>
        <authorList>
            <consortium name="The Broad Institute Genomics Platform"/>
            <consortium name="The Broad Institute Genome Sequencing Center for Infectious Disease"/>
            <person name="Wu L."/>
            <person name="Ma J."/>
        </authorList>
    </citation>
    <scope>NUCLEOTIDE SEQUENCE [LARGE SCALE GENOMIC DNA]</scope>
    <source>
        <strain evidence="5">KACC 14058</strain>
    </source>
</reference>
<gene>
    <name evidence="4" type="ORF">ACFOZ1_11550</name>
</gene>
<sequence>MAYSKLAYIYDILMDDAPYDDWQAFVQSMVNKYLPHANKMLDLGCGTGELSNRFTTLGYQVTGVDYSEDMLAYAQEQSNKLQHRVHYIQQDIRLLNGLSGFDVSICLCDVLNYIVTEEDVRSVFNNAYKSLKVDGLFMFDVHSIKHMEESLANQTFAEIYDDVSYVWFCEKGEEIGEVIHDLTFFIQEDGNKYERFDEIHHQRTFSVEIYKQLLKEAGFTLLSMHTDFSMEQDVTPENGERIFFVCQKQESK</sequence>
<dbReference type="GO" id="GO:0008168">
    <property type="term" value="F:methyltransferase activity"/>
    <property type="evidence" value="ECO:0007669"/>
    <property type="project" value="UniProtKB-KW"/>
</dbReference>
<dbReference type="InterPro" id="IPR041698">
    <property type="entry name" value="Methyltransf_25"/>
</dbReference>
<dbReference type="Gene3D" id="3.40.50.150">
    <property type="entry name" value="Vaccinia Virus protein VP39"/>
    <property type="match status" value="1"/>
</dbReference>
<evidence type="ECO:0000256" key="2">
    <source>
        <dbReference type="ARBA" id="ARBA00022679"/>
    </source>
</evidence>
<evidence type="ECO:0000259" key="3">
    <source>
        <dbReference type="Pfam" id="PF13649"/>
    </source>
</evidence>
<dbReference type="InterPro" id="IPR029063">
    <property type="entry name" value="SAM-dependent_MTases_sf"/>
</dbReference>
<feature type="domain" description="Methyltransferase" evidence="3">
    <location>
        <begin position="41"/>
        <end position="135"/>
    </location>
</feature>
<keyword evidence="2" id="KW-0808">Transferase</keyword>
<keyword evidence="5" id="KW-1185">Reference proteome</keyword>
<dbReference type="GO" id="GO:0032259">
    <property type="term" value="P:methylation"/>
    <property type="evidence" value="ECO:0007669"/>
    <property type="project" value="UniProtKB-KW"/>
</dbReference>
<name>A0ABV8VW77_9BACI</name>
<organism evidence="4 5">
    <name type="scientific">Gracilibacillus marinus</name>
    <dbReference type="NCBI Taxonomy" id="630535"/>
    <lineage>
        <taxon>Bacteria</taxon>
        <taxon>Bacillati</taxon>
        <taxon>Bacillota</taxon>
        <taxon>Bacilli</taxon>
        <taxon>Bacillales</taxon>
        <taxon>Bacillaceae</taxon>
        <taxon>Gracilibacillus</taxon>
    </lineage>
</organism>
<comment type="caution">
    <text evidence="4">The sequence shown here is derived from an EMBL/GenBank/DDBJ whole genome shotgun (WGS) entry which is preliminary data.</text>
</comment>
<keyword evidence="1 4" id="KW-0489">Methyltransferase</keyword>
<dbReference type="Proteomes" id="UP001595880">
    <property type="component" value="Unassembled WGS sequence"/>
</dbReference>
<accession>A0ABV8VW77</accession>
<proteinExistence type="predicted"/>
<dbReference type="EMBL" id="JBHSDV010000003">
    <property type="protein sequence ID" value="MFC4388434.1"/>
    <property type="molecule type" value="Genomic_DNA"/>
</dbReference>